<dbReference type="AlphaFoldDB" id="H6Q502"/>
<keyword evidence="13" id="KW-1208">Phospholipid metabolism</keyword>
<evidence type="ECO:0000256" key="13">
    <source>
        <dbReference type="ARBA" id="ARBA00023264"/>
    </source>
</evidence>
<evidence type="ECO:0000313" key="19">
    <source>
        <dbReference type="Proteomes" id="UP000009061"/>
    </source>
</evidence>
<evidence type="ECO:0000256" key="16">
    <source>
        <dbReference type="RuleBase" id="RU003750"/>
    </source>
</evidence>
<name>H6Q502_WIGGL</name>
<evidence type="ECO:0000256" key="2">
    <source>
        <dbReference type="ARBA" id="ARBA00005042"/>
    </source>
</evidence>
<dbReference type="InterPro" id="IPR050324">
    <property type="entry name" value="CDP-alcohol_PTase-I"/>
</dbReference>
<dbReference type="PANTHER" id="PTHR14269">
    <property type="entry name" value="CDP-DIACYLGLYCEROL--GLYCEROL-3-PHOSPHATE 3-PHOSPHATIDYLTRANSFERASE-RELATED"/>
    <property type="match status" value="1"/>
</dbReference>
<comment type="subcellular location">
    <subcellularLocation>
        <location evidence="1">Membrane</location>
        <topology evidence="1">Multi-pass membrane protein</topology>
    </subcellularLocation>
</comment>
<dbReference type="eggNOG" id="COG0558">
    <property type="taxonomic scope" value="Bacteria"/>
</dbReference>
<feature type="transmembrane region" description="Helical" evidence="17">
    <location>
        <begin position="32"/>
        <end position="52"/>
    </location>
</feature>
<keyword evidence="19" id="KW-1185">Reference proteome</keyword>
<dbReference type="EC" id="2.7.8.5" evidence="4 15"/>
<accession>H6Q502</accession>
<dbReference type="KEGG" id="wgl:WIGMOR_0455"/>
<keyword evidence="8 17" id="KW-0812">Transmembrane</keyword>
<dbReference type="RefSeq" id="WP_014354224.1">
    <property type="nucleotide sequence ID" value="NC_016893.1"/>
</dbReference>
<dbReference type="Pfam" id="PF01066">
    <property type="entry name" value="CDP-OH_P_transf"/>
    <property type="match status" value="1"/>
</dbReference>
<protein>
    <recommendedName>
        <fullName evidence="5 15">CDP-diacylglycerol--glycerol-3-phosphate 3-phosphatidyltransferase</fullName>
        <ecNumber evidence="4 15">2.7.8.5</ecNumber>
    </recommendedName>
</protein>
<evidence type="ECO:0000256" key="15">
    <source>
        <dbReference type="NCBIfam" id="TIGR00560"/>
    </source>
</evidence>
<evidence type="ECO:0000256" key="12">
    <source>
        <dbReference type="ARBA" id="ARBA00023209"/>
    </source>
</evidence>
<keyword evidence="6" id="KW-0444">Lipid biosynthesis</keyword>
<reference evidence="18 19" key="1">
    <citation type="journal article" date="2012" name="MBio">
        <title>Insight into the transmission biology and species-specific functional capabilities of tsetse (Diptera: glossinidae) obligate symbiont wigglesworthia.</title>
        <authorList>
            <person name="Rio R.V."/>
            <person name="Symula R.E."/>
            <person name="Wang J."/>
            <person name="Lohs C."/>
            <person name="Wu Y.N."/>
            <person name="Snyder A.K."/>
            <person name="Bjornson R.D."/>
            <person name="Oshima K."/>
            <person name="Biehl B.S."/>
            <person name="Perna N.T."/>
            <person name="Hattori M."/>
            <person name="Aksoy S."/>
        </authorList>
    </citation>
    <scope>NUCLEOTIDE SEQUENCE [LARGE SCALE GENOMIC DNA]</scope>
    <source>
        <strain evidence="18">WGM</strain>
    </source>
</reference>
<feature type="transmembrane region" description="Helical" evidence="17">
    <location>
        <begin position="7"/>
        <end position="26"/>
    </location>
</feature>
<keyword evidence="9 17" id="KW-1133">Transmembrane helix</keyword>
<feature type="transmembrane region" description="Helical" evidence="17">
    <location>
        <begin position="149"/>
        <end position="169"/>
    </location>
</feature>
<dbReference type="PROSITE" id="PS00379">
    <property type="entry name" value="CDP_ALCOHOL_P_TRANSF"/>
    <property type="match status" value="1"/>
</dbReference>
<evidence type="ECO:0000256" key="4">
    <source>
        <dbReference type="ARBA" id="ARBA00013170"/>
    </source>
</evidence>
<evidence type="ECO:0000256" key="17">
    <source>
        <dbReference type="SAM" id="Phobius"/>
    </source>
</evidence>
<dbReference type="InterPro" id="IPR004570">
    <property type="entry name" value="Phosphatidylglycerol_P_synth"/>
</dbReference>
<sequence length="182" mass="20934">MRLNIPTYLTLFRLSIIPLFIIVFYLPCKDASLYSAIIFILAALTDWFDGFLARRLNQTTCFGAFLDPVADKIIVVIGLILIIEYFHSFWITLPSSIMITREIIIASLREWMAELGKNNMLAVSVLGKLKTGIQMLAIFALLWKETYSIIIIGILALYTAAILAFWSMLKYFYIAWRDLFEN</sequence>
<dbReference type="HOGENOM" id="CLU_051314_2_1_6"/>
<evidence type="ECO:0000256" key="8">
    <source>
        <dbReference type="ARBA" id="ARBA00022692"/>
    </source>
</evidence>
<evidence type="ECO:0000256" key="1">
    <source>
        <dbReference type="ARBA" id="ARBA00004141"/>
    </source>
</evidence>
<dbReference type="InterPro" id="IPR000462">
    <property type="entry name" value="CDP-OH_P_trans"/>
</dbReference>
<feature type="transmembrane region" description="Helical" evidence="17">
    <location>
        <begin position="120"/>
        <end position="143"/>
    </location>
</feature>
<dbReference type="InterPro" id="IPR043130">
    <property type="entry name" value="CDP-OH_PTrfase_TM_dom"/>
</dbReference>
<evidence type="ECO:0000256" key="6">
    <source>
        <dbReference type="ARBA" id="ARBA00022516"/>
    </source>
</evidence>
<keyword evidence="12" id="KW-0594">Phospholipid biosynthesis</keyword>
<keyword evidence="10" id="KW-0443">Lipid metabolism</keyword>
<evidence type="ECO:0000256" key="9">
    <source>
        <dbReference type="ARBA" id="ARBA00022989"/>
    </source>
</evidence>
<dbReference type="GO" id="GO:0046474">
    <property type="term" value="P:glycerophospholipid biosynthetic process"/>
    <property type="evidence" value="ECO:0007669"/>
    <property type="project" value="TreeGrafter"/>
</dbReference>
<proteinExistence type="inferred from homology"/>
<dbReference type="Proteomes" id="UP000009061">
    <property type="component" value="Chromosome"/>
</dbReference>
<dbReference type="PIRSF" id="PIRSF000847">
    <property type="entry name" value="Phos_ph_gly_syn"/>
    <property type="match status" value="1"/>
</dbReference>
<evidence type="ECO:0000256" key="5">
    <source>
        <dbReference type="ARBA" id="ARBA00014944"/>
    </source>
</evidence>
<dbReference type="GO" id="GO:0005886">
    <property type="term" value="C:plasma membrane"/>
    <property type="evidence" value="ECO:0007669"/>
    <property type="project" value="TreeGrafter"/>
</dbReference>
<dbReference type="STRING" id="1142511.WIGMOR_0455"/>
<evidence type="ECO:0000256" key="11">
    <source>
        <dbReference type="ARBA" id="ARBA00023136"/>
    </source>
</evidence>
<keyword evidence="7 16" id="KW-0808">Transferase</keyword>
<dbReference type="PANTHER" id="PTHR14269:SF62">
    <property type="entry name" value="CDP-DIACYLGLYCEROL--GLYCEROL-3-PHOSPHATE 3-PHOSPHATIDYLTRANSFERASE 1, CHLOROPLASTIC"/>
    <property type="match status" value="1"/>
</dbReference>
<comment type="pathway">
    <text evidence="2">Phospholipid metabolism; phosphatidylglycerol biosynthesis; phosphatidylglycerol from CDP-diacylglycerol: step 1/2.</text>
</comment>
<comment type="similarity">
    <text evidence="3 16">Belongs to the CDP-alcohol phosphatidyltransferase class-I family.</text>
</comment>
<evidence type="ECO:0000256" key="3">
    <source>
        <dbReference type="ARBA" id="ARBA00010441"/>
    </source>
</evidence>
<dbReference type="EMBL" id="CP003315">
    <property type="protein sequence ID" value="AFA41285.1"/>
    <property type="molecule type" value="Genomic_DNA"/>
</dbReference>
<dbReference type="GO" id="GO:0008444">
    <property type="term" value="F:CDP-diacylglycerol-glycerol-3-phosphate 3-phosphatidyltransferase activity"/>
    <property type="evidence" value="ECO:0007669"/>
    <property type="project" value="UniProtKB-UniRule"/>
</dbReference>
<comment type="catalytic activity">
    <reaction evidence="14">
        <text>a CDP-1,2-diacyl-sn-glycerol + sn-glycerol 3-phosphate = a 1,2-diacyl-sn-glycero-3-phospho-(1'-sn-glycero-3'-phosphate) + CMP + H(+)</text>
        <dbReference type="Rhea" id="RHEA:12593"/>
        <dbReference type="ChEBI" id="CHEBI:15378"/>
        <dbReference type="ChEBI" id="CHEBI:57597"/>
        <dbReference type="ChEBI" id="CHEBI:58332"/>
        <dbReference type="ChEBI" id="CHEBI:60110"/>
        <dbReference type="ChEBI" id="CHEBI:60377"/>
        <dbReference type="EC" id="2.7.8.5"/>
    </reaction>
</comment>
<keyword evidence="11 17" id="KW-0472">Membrane</keyword>
<evidence type="ECO:0000256" key="10">
    <source>
        <dbReference type="ARBA" id="ARBA00023098"/>
    </source>
</evidence>
<evidence type="ECO:0000313" key="18">
    <source>
        <dbReference type="EMBL" id="AFA41285.1"/>
    </source>
</evidence>
<evidence type="ECO:0000256" key="7">
    <source>
        <dbReference type="ARBA" id="ARBA00022679"/>
    </source>
</evidence>
<dbReference type="InterPro" id="IPR048254">
    <property type="entry name" value="CDP_ALCOHOL_P_TRANSF_CS"/>
</dbReference>
<dbReference type="OrthoDB" id="9796672at2"/>
<gene>
    <name evidence="18" type="primary">pgsA</name>
    <name evidence="18" type="ORF">WIGMOR_0455</name>
</gene>
<evidence type="ECO:0000256" key="14">
    <source>
        <dbReference type="ARBA" id="ARBA00048586"/>
    </source>
</evidence>
<organism evidence="18 19">
    <name type="scientific">Wigglesworthia glossinidia endosymbiont of Glossina morsitans morsitans</name>
    <name type="common">Yale colony</name>
    <dbReference type="NCBI Taxonomy" id="1142511"/>
    <lineage>
        <taxon>Bacteria</taxon>
        <taxon>Pseudomonadati</taxon>
        <taxon>Pseudomonadota</taxon>
        <taxon>Gammaproteobacteria</taxon>
        <taxon>Enterobacterales</taxon>
        <taxon>Erwiniaceae</taxon>
        <taxon>Wigglesworthia</taxon>
    </lineage>
</organism>
<dbReference type="NCBIfam" id="TIGR00560">
    <property type="entry name" value="pgsA"/>
    <property type="match status" value="1"/>
</dbReference>
<dbReference type="Gene3D" id="1.20.120.1760">
    <property type="match status" value="1"/>
</dbReference>